<dbReference type="EMBL" id="PYDT01000007">
    <property type="protein sequence ID" value="THU56188.1"/>
    <property type="molecule type" value="Genomic_DNA"/>
</dbReference>
<organism evidence="1 2">
    <name type="scientific">Musa balbisiana</name>
    <name type="common">Banana</name>
    <dbReference type="NCBI Taxonomy" id="52838"/>
    <lineage>
        <taxon>Eukaryota</taxon>
        <taxon>Viridiplantae</taxon>
        <taxon>Streptophyta</taxon>
        <taxon>Embryophyta</taxon>
        <taxon>Tracheophyta</taxon>
        <taxon>Spermatophyta</taxon>
        <taxon>Magnoliopsida</taxon>
        <taxon>Liliopsida</taxon>
        <taxon>Zingiberales</taxon>
        <taxon>Musaceae</taxon>
        <taxon>Musa</taxon>
    </lineage>
</organism>
<accession>A0A4S8J438</accession>
<gene>
    <name evidence="1" type="ORF">C4D60_Mb11t14630</name>
</gene>
<sequence length="162" mass="18123">MALSGRTAASIPVRLACLTTKREESPVRILRPPSFLLPSVDPWERFEVLILDIDRLICSPNLFSSSVWFPASVVAIGAFSDSEVGGCVSDVGAPSSWGWNELADFVFSELRSAYISAWFNSDDSLSSEEKFLAWSSMELWRACMLNRFTCWSSSGFLPFNYR</sequence>
<dbReference type="AlphaFoldDB" id="A0A4S8J438"/>
<proteinExistence type="predicted"/>
<reference evidence="1 2" key="1">
    <citation type="journal article" date="2019" name="Nat. Plants">
        <title>Genome sequencing of Musa balbisiana reveals subgenome evolution and function divergence in polyploid bananas.</title>
        <authorList>
            <person name="Yao X."/>
        </authorList>
    </citation>
    <scope>NUCLEOTIDE SEQUENCE [LARGE SCALE GENOMIC DNA]</scope>
    <source>
        <strain evidence="2">cv. DH-PKW</strain>
        <tissue evidence="1">Leaves</tissue>
    </source>
</reference>
<evidence type="ECO:0000313" key="1">
    <source>
        <dbReference type="EMBL" id="THU56188.1"/>
    </source>
</evidence>
<name>A0A4S8J438_MUSBA</name>
<keyword evidence="2" id="KW-1185">Reference proteome</keyword>
<protein>
    <submittedName>
        <fullName evidence="1">Uncharacterized protein</fullName>
    </submittedName>
</protein>
<comment type="caution">
    <text evidence="1">The sequence shown here is derived from an EMBL/GenBank/DDBJ whole genome shotgun (WGS) entry which is preliminary data.</text>
</comment>
<dbReference type="Proteomes" id="UP000317650">
    <property type="component" value="Chromosome 11"/>
</dbReference>
<evidence type="ECO:0000313" key="2">
    <source>
        <dbReference type="Proteomes" id="UP000317650"/>
    </source>
</evidence>